<name>A0ABQ9IAJ1_9NEOP</name>
<evidence type="ECO:0000313" key="1">
    <source>
        <dbReference type="EMBL" id="KAJ8893684.1"/>
    </source>
</evidence>
<organism evidence="1 2">
    <name type="scientific">Dryococelus australis</name>
    <dbReference type="NCBI Taxonomy" id="614101"/>
    <lineage>
        <taxon>Eukaryota</taxon>
        <taxon>Metazoa</taxon>
        <taxon>Ecdysozoa</taxon>
        <taxon>Arthropoda</taxon>
        <taxon>Hexapoda</taxon>
        <taxon>Insecta</taxon>
        <taxon>Pterygota</taxon>
        <taxon>Neoptera</taxon>
        <taxon>Polyneoptera</taxon>
        <taxon>Phasmatodea</taxon>
        <taxon>Verophasmatodea</taxon>
        <taxon>Anareolatae</taxon>
        <taxon>Phasmatidae</taxon>
        <taxon>Eurycanthinae</taxon>
        <taxon>Dryococelus</taxon>
    </lineage>
</organism>
<dbReference type="EMBL" id="JARBHB010000002">
    <property type="protein sequence ID" value="KAJ8893684.1"/>
    <property type="molecule type" value="Genomic_DNA"/>
</dbReference>
<protein>
    <recommendedName>
        <fullName evidence="3">Interleukin-6</fullName>
    </recommendedName>
</protein>
<comment type="caution">
    <text evidence="1">The sequence shown here is derived from an EMBL/GenBank/DDBJ whole genome shotgun (WGS) entry which is preliminary data.</text>
</comment>
<evidence type="ECO:0008006" key="3">
    <source>
        <dbReference type="Google" id="ProtNLM"/>
    </source>
</evidence>
<accession>A0ABQ9IAJ1</accession>
<sequence length="165" mass="19227">MQTIRSPEFLLSVVSLNDILGLTISLYLKKSEKRLDPTLVASRIKVREIAEKLNTDLKIPRLFSLQTSRQNHPAETCEEYFRRAVYIPLLYNVITDLKDRLSTEVMNLFNLRAILPKTETKSEGEAAIREIVNIFHDLIGQCVTFITIKQEFSLWVQNWKRIFKS</sequence>
<dbReference type="Proteomes" id="UP001159363">
    <property type="component" value="Chromosome 2"/>
</dbReference>
<gene>
    <name evidence="1" type="ORF">PR048_006284</name>
</gene>
<reference evidence="1 2" key="1">
    <citation type="submission" date="2023-02" db="EMBL/GenBank/DDBJ databases">
        <title>LHISI_Scaffold_Assembly.</title>
        <authorList>
            <person name="Stuart O.P."/>
            <person name="Cleave R."/>
            <person name="Magrath M.J.L."/>
            <person name="Mikheyev A.S."/>
        </authorList>
    </citation>
    <scope>NUCLEOTIDE SEQUENCE [LARGE SCALE GENOMIC DNA]</scope>
    <source>
        <strain evidence="1">Daus_M_001</strain>
        <tissue evidence="1">Leg muscle</tissue>
    </source>
</reference>
<proteinExistence type="predicted"/>
<keyword evidence="2" id="KW-1185">Reference proteome</keyword>
<evidence type="ECO:0000313" key="2">
    <source>
        <dbReference type="Proteomes" id="UP001159363"/>
    </source>
</evidence>